<evidence type="ECO:0000256" key="6">
    <source>
        <dbReference type="ARBA" id="ARBA00023136"/>
    </source>
</evidence>
<dbReference type="PANTHER" id="PTHR24221:SF654">
    <property type="entry name" value="ATP-BINDING CASSETTE SUB-FAMILY B MEMBER 6"/>
    <property type="match status" value="1"/>
</dbReference>
<dbReference type="Proteomes" id="UP001197626">
    <property type="component" value="Chromosome"/>
</dbReference>
<dbReference type="PROSITE" id="PS50893">
    <property type="entry name" value="ABC_TRANSPORTER_2"/>
    <property type="match status" value="1"/>
</dbReference>
<dbReference type="InterPro" id="IPR039421">
    <property type="entry name" value="Type_1_exporter"/>
</dbReference>
<dbReference type="InterPro" id="IPR036640">
    <property type="entry name" value="ABC1_TM_sf"/>
</dbReference>
<dbReference type="Gene3D" id="1.20.1560.10">
    <property type="entry name" value="ABC transporter type 1, transmembrane domain"/>
    <property type="match status" value="1"/>
</dbReference>
<gene>
    <name evidence="11" type="ORF">LN051_06640</name>
</gene>
<evidence type="ECO:0000259" key="10">
    <source>
        <dbReference type="PROSITE" id="PS50929"/>
    </source>
</evidence>
<evidence type="ECO:0000259" key="9">
    <source>
        <dbReference type="PROSITE" id="PS50893"/>
    </source>
</evidence>
<accession>A0ABY3PAD6</accession>
<feature type="transmembrane region" description="Helical" evidence="8">
    <location>
        <begin position="231"/>
        <end position="253"/>
    </location>
</feature>
<evidence type="ECO:0000256" key="4">
    <source>
        <dbReference type="ARBA" id="ARBA00022840"/>
    </source>
</evidence>
<feature type="domain" description="ABC transporter" evidence="9">
    <location>
        <begin position="323"/>
        <end position="533"/>
    </location>
</feature>
<dbReference type="Pfam" id="PF00005">
    <property type="entry name" value="ABC_tran"/>
    <property type="match status" value="1"/>
</dbReference>
<dbReference type="EMBL" id="CP086654">
    <property type="protein sequence ID" value="UEX89258.1"/>
    <property type="molecule type" value="Genomic_DNA"/>
</dbReference>
<feature type="transmembrane region" description="Helical" evidence="8">
    <location>
        <begin position="121"/>
        <end position="139"/>
    </location>
</feature>
<dbReference type="InterPro" id="IPR011527">
    <property type="entry name" value="ABC1_TM_dom"/>
</dbReference>
<evidence type="ECO:0000256" key="2">
    <source>
        <dbReference type="ARBA" id="ARBA00022692"/>
    </source>
</evidence>
<evidence type="ECO:0000256" key="5">
    <source>
        <dbReference type="ARBA" id="ARBA00022989"/>
    </source>
</evidence>
<keyword evidence="3" id="KW-0547">Nucleotide-binding</keyword>
<feature type="transmembrane region" description="Helical" evidence="8">
    <location>
        <begin position="47"/>
        <end position="67"/>
    </location>
</feature>
<protein>
    <submittedName>
        <fullName evidence="11">ABC transporter ATP-binding protein/permease</fullName>
    </submittedName>
</protein>
<evidence type="ECO:0000256" key="7">
    <source>
        <dbReference type="ARBA" id="ARBA00025074"/>
    </source>
</evidence>
<dbReference type="SMART" id="SM00382">
    <property type="entry name" value="AAA"/>
    <property type="match status" value="1"/>
</dbReference>
<dbReference type="Gene3D" id="3.40.50.300">
    <property type="entry name" value="P-loop containing nucleotide triphosphate hydrolases"/>
    <property type="match status" value="1"/>
</dbReference>
<reference evidence="11 12" key="1">
    <citation type="journal article" date="2022" name="Pathogens">
        <title>Staphylococcus ratti sp. nov. Isolated from a Lab Rat.</title>
        <authorList>
            <person name="Kovarovic V."/>
            <person name="Sedlacek I."/>
            <person name="Petras P."/>
            <person name="Kralova S."/>
            <person name="Maslanova I."/>
            <person name="Svec P."/>
            <person name="Neumann-Schaal M."/>
            <person name="Botka T."/>
            <person name="Gelbicova T."/>
            <person name="Stankova E."/>
            <person name="Doskar J."/>
            <person name="Pantucek R."/>
        </authorList>
    </citation>
    <scope>NUCLEOTIDE SEQUENCE [LARGE SCALE GENOMIC DNA]</scope>
    <source>
        <strain evidence="11 12">CCM 9025</strain>
    </source>
</reference>
<keyword evidence="12" id="KW-1185">Reference proteome</keyword>
<evidence type="ECO:0000256" key="1">
    <source>
        <dbReference type="ARBA" id="ARBA00004651"/>
    </source>
</evidence>
<dbReference type="InterPro" id="IPR017871">
    <property type="entry name" value="ABC_transporter-like_CS"/>
</dbReference>
<dbReference type="PROSITE" id="PS50929">
    <property type="entry name" value="ABC_TM1F"/>
    <property type="match status" value="1"/>
</dbReference>
<dbReference type="InterPro" id="IPR003439">
    <property type="entry name" value="ABC_transporter-like_ATP-bd"/>
</dbReference>
<comment type="subcellular location">
    <subcellularLocation>
        <location evidence="1">Cell membrane</location>
        <topology evidence="1">Multi-pass membrane protein</topology>
    </subcellularLocation>
</comment>
<comment type="function">
    <text evidence="7">May be involved in multidrug export. Transmembrane domains (TMD) form a pore in the cell membrane and the ATP-binding domain (NBD) is responsible for energy generation.</text>
</comment>
<dbReference type="PROSITE" id="PS00211">
    <property type="entry name" value="ABC_TRANSPORTER_1"/>
    <property type="match status" value="1"/>
</dbReference>
<name>A0ABY3PAD6_9STAP</name>
<dbReference type="InterPro" id="IPR027417">
    <property type="entry name" value="P-loop_NTPase"/>
</dbReference>
<dbReference type="SUPFAM" id="SSF90123">
    <property type="entry name" value="ABC transporter transmembrane region"/>
    <property type="match status" value="1"/>
</dbReference>
<organism evidence="11 12">
    <name type="scientific">Staphylococcus ratti</name>
    <dbReference type="NCBI Taxonomy" id="2892440"/>
    <lineage>
        <taxon>Bacteria</taxon>
        <taxon>Bacillati</taxon>
        <taxon>Bacillota</taxon>
        <taxon>Bacilli</taxon>
        <taxon>Bacillales</taxon>
        <taxon>Staphylococcaceae</taxon>
        <taxon>Staphylococcus</taxon>
    </lineage>
</organism>
<keyword evidence="5 8" id="KW-1133">Transmembrane helix</keyword>
<proteinExistence type="predicted"/>
<dbReference type="InterPro" id="IPR003593">
    <property type="entry name" value="AAA+_ATPase"/>
</dbReference>
<dbReference type="GO" id="GO:0005524">
    <property type="term" value="F:ATP binding"/>
    <property type="evidence" value="ECO:0007669"/>
    <property type="project" value="UniProtKB-KW"/>
</dbReference>
<feature type="transmembrane region" description="Helical" evidence="8">
    <location>
        <begin position="145"/>
        <end position="163"/>
    </location>
</feature>
<feature type="transmembrane region" description="Helical" evidence="8">
    <location>
        <begin position="12"/>
        <end position="35"/>
    </location>
</feature>
<keyword evidence="4 11" id="KW-0067">ATP-binding</keyword>
<dbReference type="RefSeq" id="WP_229291762.1">
    <property type="nucleotide sequence ID" value="NZ_CP086654.1"/>
</dbReference>
<evidence type="ECO:0000313" key="11">
    <source>
        <dbReference type="EMBL" id="UEX89258.1"/>
    </source>
</evidence>
<dbReference type="SUPFAM" id="SSF52540">
    <property type="entry name" value="P-loop containing nucleoside triphosphate hydrolases"/>
    <property type="match status" value="1"/>
</dbReference>
<evidence type="ECO:0000256" key="3">
    <source>
        <dbReference type="ARBA" id="ARBA00022741"/>
    </source>
</evidence>
<dbReference type="Pfam" id="PF00664">
    <property type="entry name" value="ABC_membrane"/>
    <property type="match status" value="1"/>
</dbReference>
<feature type="domain" description="ABC transmembrane type-1" evidence="10">
    <location>
        <begin position="15"/>
        <end position="288"/>
    </location>
</feature>
<evidence type="ECO:0000313" key="12">
    <source>
        <dbReference type="Proteomes" id="UP001197626"/>
    </source>
</evidence>
<evidence type="ECO:0000256" key="8">
    <source>
        <dbReference type="SAM" id="Phobius"/>
    </source>
</evidence>
<keyword evidence="6 8" id="KW-0472">Membrane</keyword>
<dbReference type="PANTHER" id="PTHR24221">
    <property type="entry name" value="ATP-BINDING CASSETTE SUB-FAMILY B"/>
    <property type="match status" value="1"/>
</dbReference>
<sequence length="534" mass="61178">MKINLLNPSLYLIYIFMFLTALDGLIIPTLVAGIIHSVEIKSFSSLINYFIFGIVGYCIIRTALYLWNLYQQKFIKDFNNTYKGQVIQKYFTGNNSTMRADLLSFIVNDFKFLETNYIKSLFLFIYCVTFSIVSATYVLVIDYKLGLLFIAFSIIPIITPKIYKNKIKLTTDQWSHTSSQFVNRLNEYFSALTTIRVFSKQPFFQSSLTNGLNRVEDSNYEMQKTLFQSNWLTNLLSGISAFVPLFIGGLFVIEGNLSLAALMAVYLASDRIVIPAVNAIDHYNKLRSSNTIVHKYNNFITSLTNDQDGIKNSSNTVNHILPVKFLHVSHRYGDRVIFNDVHLTINKGEHIVLKGSSGSGKSTFFKLLLLLEKPHQGQLLFDNADAQQISFFDMMQHIHYFEQTPFIFNDSLLFNITLGEAFDEDKLNKVIEQCKLNELVQTQGLDYNVGVNGEHLSGGQKMRVALARIMIRNPEFVLLDEFSAGLDIENATFIREMIHKNIETVIEITHDENIDDKFYDKTFRITDGEIVEVK</sequence>
<keyword evidence="2 8" id="KW-0812">Transmembrane</keyword>